<dbReference type="Pfam" id="PF18621">
    <property type="entry name" value="Rv3651-like_middle"/>
    <property type="match status" value="1"/>
</dbReference>
<dbReference type="EMBL" id="BCTB01000001">
    <property type="protein sequence ID" value="GAT13163.1"/>
    <property type="molecule type" value="Genomic_DNA"/>
</dbReference>
<dbReference type="InterPro" id="IPR048578">
    <property type="entry name" value="Rv3651-like_C"/>
</dbReference>
<dbReference type="STRING" id="1797.RMCT_0135"/>
<dbReference type="OrthoDB" id="4745618at2"/>
<name>A0A117IL44_MYCTH</name>
<protein>
    <recommendedName>
        <fullName evidence="6">Rv3651-like N-terminal domain-containing protein</fullName>
    </recommendedName>
</protein>
<evidence type="ECO:0000259" key="1">
    <source>
        <dbReference type="Pfam" id="PF18007"/>
    </source>
</evidence>
<reference evidence="5" key="2">
    <citation type="submission" date="2016-02" db="EMBL/GenBank/DDBJ databases">
        <title>Draft genome sequence of five rapidly growing Mycobacterium species.</title>
        <authorList>
            <person name="Katahira K."/>
            <person name="Gotou Y."/>
            <person name="Iida K."/>
            <person name="Ogura Y."/>
            <person name="Hayashi T."/>
        </authorList>
    </citation>
    <scope>NUCLEOTIDE SEQUENCE [LARGE SCALE GENOMIC DNA]</scope>
    <source>
        <strain evidence="5">JCM6362</strain>
    </source>
</reference>
<feature type="domain" description="Rv3651-like N-terminal" evidence="1">
    <location>
        <begin position="4"/>
        <end position="96"/>
    </location>
</feature>
<organism evidence="4 5">
    <name type="scientific">Mycolicibacterium thermoresistibile</name>
    <name type="common">Mycobacterium thermoresistibile</name>
    <dbReference type="NCBI Taxonomy" id="1797"/>
    <lineage>
        <taxon>Bacteria</taxon>
        <taxon>Bacillati</taxon>
        <taxon>Actinomycetota</taxon>
        <taxon>Actinomycetes</taxon>
        <taxon>Mycobacteriales</taxon>
        <taxon>Mycobacteriaceae</taxon>
        <taxon>Mycolicibacterium</taxon>
    </lineage>
</organism>
<dbReference type="InterPro" id="IPR041439">
    <property type="entry name" value="Rv3651-like_middle"/>
</dbReference>
<dbReference type="RefSeq" id="WP_003925185.1">
    <property type="nucleotide sequence ID" value="NZ_BCTB01000001.1"/>
</dbReference>
<comment type="caution">
    <text evidence="4">The sequence shown here is derived from an EMBL/GenBank/DDBJ whole genome shotgun (WGS) entry which is preliminary data.</text>
</comment>
<dbReference type="InterPro" id="IPR041458">
    <property type="entry name" value="Rv3651-like_N"/>
</dbReference>
<accession>A0A117IL44</accession>
<feature type="domain" description="Rv3651-like middle" evidence="2">
    <location>
        <begin position="99"/>
        <end position="208"/>
    </location>
</feature>
<sequence>MGHDWLLVETLGAEPAVAATGREPVNLVPISGFLRRNPHVMAVLAAIGESVRSGQGLSTITPMTDRVIRTEVVTMTDGRVHGVHVWIGPPDDEPPERPIPGALTWNLTTGIATHTPESLANAGHDPHTDPPVGRIFLEQLPPRGLTTGEARLLAMVVNPQPGKTVVTTWAGTDQTGQPIAEGFVARSVLHTAEDGRDEVICRAMNWRADPGVPAVDDEVAAPQVADNMAGPGCHRLLIDIDNWRVLKWLDAPPAFLDLNARGRGDQTVHPDDAREMARMTMEFVDGYTSGVLRLRSVDGGWSPVRLTVHRVELDEDTYAGIVSLRPA</sequence>
<dbReference type="AlphaFoldDB" id="A0A117IL44"/>
<dbReference type="OMA" id="KWLDEPC"/>
<evidence type="ECO:0000313" key="4">
    <source>
        <dbReference type="EMBL" id="GAT13163.1"/>
    </source>
</evidence>
<proteinExistence type="predicted"/>
<evidence type="ECO:0000259" key="3">
    <source>
        <dbReference type="Pfam" id="PF21043"/>
    </source>
</evidence>
<evidence type="ECO:0008006" key="6">
    <source>
        <dbReference type="Google" id="ProtNLM"/>
    </source>
</evidence>
<dbReference type="Pfam" id="PF18007">
    <property type="entry name" value="Rv3651-like_N"/>
    <property type="match status" value="1"/>
</dbReference>
<feature type="domain" description="Rv3651-like C-terminal" evidence="3">
    <location>
        <begin position="221"/>
        <end position="325"/>
    </location>
</feature>
<evidence type="ECO:0000259" key="2">
    <source>
        <dbReference type="Pfam" id="PF18621"/>
    </source>
</evidence>
<dbReference type="Proteomes" id="UP000069654">
    <property type="component" value="Unassembled WGS sequence"/>
</dbReference>
<gene>
    <name evidence="4" type="ORF">RMCT_0135</name>
</gene>
<evidence type="ECO:0000313" key="5">
    <source>
        <dbReference type="Proteomes" id="UP000069654"/>
    </source>
</evidence>
<dbReference type="Pfam" id="PF21043">
    <property type="entry name" value="Rv3651-like_C"/>
    <property type="match status" value="1"/>
</dbReference>
<reference evidence="4 5" key="1">
    <citation type="journal article" date="2016" name="Genome Announc.">
        <title>Draft Genome Sequences of Five Rapidly Growing Mycobacterium Species, M. thermoresistibile, M. fortuitum subsp. acetamidolyticum, M. canariasense, M. brisbanense, and M. novocastrense.</title>
        <authorList>
            <person name="Katahira K."/>
            <person name="Ogura Y."/>
            <person name="Gotoh Y."/>
            <person name="Hayashi T."/>
        </authorList>
    </citation>
    <scope>NUCLEOTIDE SEQUENCE [LARGE SCALE GENOMIC DNA]</scope>
    <source>
        <strain evidence="4 5">JCM6362</strain>
    </source>
</reference>